<dbReference type="EMBL" id="FTMD01000018">
    <property type="protein sequence ID" value="SIR52483.1"/>
    <property type="molecule type" value="Genomic_DNA"/>
</dbReference>
<comment type="catalytic activity">
    <reaction evidence="2">
        <text>Hydrolysis of proteins in presence of ATP.</text>
        <dbReference type="EC" id="3.4.21.53"/>
    </reaction>
</comment>
<organism evidence="6 7">
    <name type="scientific">Aromatoleum tolulyticum</name>
    <dbReference type="NCBI Taxonomy" id="34027"/>
    <lineage>
        <taxon>Bacteria</taxon>
        <taxon>Pseudomonadati</taxon>
        <taxon>Pseudomonadota</taxon>
        <taxon>Betaproteobacteria</taxon>
        <taxon>Rhodocyclales</taxon>
        <taxon>Rhodocyclaceae</taxon>
        <taxon>Aromatoleum</taxon>
    </lineage>
</organism>
<evidence type="ECO:0000256" key="4">
    <source>
        <dbReference type="SAM" id="MobiDB-lite"/>
    </source>
</evidence>
<name>A0A1N7BMN5_9RHOO</name>
<dbReference type="Gene3D" id="1.10.8.60">
    <property type="match status" value="1"/>
</dbReference>
<sequence length="815" mass="89363">MPAIPPLEPQQLCTRCAPELLDFKTTESLPGPDEIFGQHRAVEAVRLALEIDAPGYNLFVLGEPGGGRHAAVRRLLEAHAATRPSPGDWIYINNFAEPNYPHALQLPPGRGTQFRDDMQQFVSELGQAIAAGFDSDEYRARVESIQEEFKQREESALRALGDEASDKGIAFLRTPQGFAFVPMKGEESLDPEAFNALPEEERERIGKLIEGLREKLHKLLQQFPRQRREMQARIRDASRETLELAVGHLIEELKERHADLPAIQIFLDKVLRDVVEVGQELREQAAKSDSPGPSEGGISAQRYQVNLVVDQDGRTTAPIVFEDHPTFPNLVGRVDQIAHMGTLVTNFTLIRAGALHRANGGYLILDAEKLLTQAYAWEGLKRSLKSGQVRIESLAQVFGWVGSLPLEPDPIPLSVKVVLIGLRRHYYLLKALDPEFDELFKIGADFEDVVERNPDNTRHYLRKTAALARQQGLLTLERAAAGRLVEYASRLAEDAGKLSTRTRELADLLREADHVARAAGHPAMQRDDIEAALAARIERADRLRDAVHDAVLRDTLLISTTGAEVGQINGLAVIDLGDFMFGRPTRITATARLGDGDVVDIERKAELGRSIHTKGVMILSACLASRYARNRPLSLSASLVFEQSYGPVEGDSASLAELCALLSALSGVPIRQSLAITGSINQHGKVQAIGGVNEKIEGFFDICKARGLTGDQGVLIPSSNVKHLMLRDDVVQAATEGRFHVYPVTTVDEAITLLTGVAAGEADAKGAYPEGSVNQRIEARINELIALRKEFAVGKRNAKGDGKSARMQEPNGSLK</sequence>
<dbReference type="OrthoDB" id="9758568at2"/>
<dbReference type="InterPro" id="IPR046844">
    <property type="entry name" value="Lon-like_helical"/>
</dbReference>
<dbReference type="Proteomes" id="UP000186819">
    <property type="component" value="Unassembled WGS sequence"/>
</dbReference>
<proteinExistence type="inferred from homology"/>
<dbReference type="InterPro" id="IPR046843">
    <property type="entry name" value="LonB_AAA-LID"/>
</dbReference>
<dbReference type="GO" id="GO:0006508">
    <property type="term" value="P:proteolysis"/>
    <property type="evidence" value="ECO:0007669"/>
    <property type="project" value="UniProtKB-KW"/>
</dbReference>
<dbReference type="SUPFAM" id="SSF52540">
    <property type="entry name" value="P-loop containing nucleoside triphosphate hydrolases"/>
    <property type="match status" value="1"/>
</dbReference>
<dbReference type="AlphaFoldDB" id="A0A1N7BMN5"/>
<dbReference type="STRING" id="34027.SAMN05421829_11869"/>
<evidence type="ECO:0000256" key="2">
    <source>
        <dbReference type="PROSITE-ProRule" id="PRU01122"/>
    </source>
</evidence>
<keyword evidence="1 2" id="KW-0645">Protease</keyword>
<dbReference type="Pfam" id="PF20437">
    <property type="entry name" value="LonC_helical"/>
    <property type="match status" value="1"/>
</dbReference>
<dbReference type="InterPro" id="IPR014721">
    <property type="entry name" value="Ribsml_uS5_D2-typ_fold_subgr"/>
</dbReference>
<evidence type="ECO:0000259" key="5">
    <source>
        <dbReference type="PROSITE" id="PS51786"/>
    </source>
</evidence>
<dbReference type="GO" id="GO:0004252">
    <property type="term" value="F:serine-type endopeptidase activity"/>
    <property type="evidence" value="ECO:0007669"/>
    <property type="project" value="UniProtKB-UniRule"/>
</dbReference>
<dbReference type="InterPro" id="IPR008269">
    <property type="entry name" value="Lon_proteolytic"/>
</dbReference>
<evidence type="ECO:0000313" key="7">
    <source>
        <dbReference type="Proteomes" id="UP000186819"/>
    </source>
</evidence>
<dbReference type="GO" id="GO:0004176">
    <property type="term" value="F:ATP-dependent peptidase activity"/>
    <property type="evidence" value="ECO:0007669"/>
    <property type="project" value="UniProtKB-UniRule"/>
</dbReference>
<feature type="compositionally biased region" description="Basic and acidic residues" evidence="4">
    <location>
        <begin position="795"/>
        <end position="806"/>
    </location>
</feature>
<dbReference type="InterPro" id="IPR020568">
    <property type="entry name" value="Ribosomal_Su5_D2-typ_SF"/>
</dbReference>
<keyword evidence="7" id="KW-1185">Reference proteome</keyword>
<dbReference type="GO" id="GO:0030163">
    <property type="term" value="P:protein catabolic process"/>
    <property type="evidence" value="ECO:0007669"/>
    <property type="project" value="InterPro"/>
</dbReference>
<dbReference type="PRINTS" id="PR00830">
    <property type="entry name" value="ENDOLAPTASE"/>
</dbReference>
<dbReference type="InterPro" id="IPR027417">
    <property type="entry name" value="P-loop_NTPase"/>
</dbReference>
<reference evidence="7" key="1">
    <citation type="submission" date="2017-01" db="EMBL/GenBank/DDBJ databases">
        <authorList>
            <person name="Varghese N."/>
            <person name="Submissions S."/>
        </authorList>
    </citation>
    <scope>NUCLEOTIDE SEQUENCE [LARGE SCALE GENOMIC DNA]</scope>
    <source>
        <strain evidence="7">ATCC 51758</strain>
    </source>
</reference>
<feature type="active site" evidence="2">
    <location>
        <position position="695"/>
    </location>
</feature>
<gene>
    <name evidence="6" type="ORF">SAMN05421829_11869</name>
</gene>
<dbReference type="RefSeq" id="WP_076604033.1">
    <property type="nucleotide sequence ID" value="NZ_FTMD01000018.1"/>
</dbReference>
<keyword evidence="2" id="KW-0720">Serine protease</keyword>
<comment type="similarity">
    <text evidence="2">Belongs to the peptidase S16 family.</text>
</comment>
<feature type="active site" evidence="2">
    <location>
        <position position="652"/>
    </location>
</feature>
<keyword evidence="3" id="KW-0175">Coiled coil</keyword>
<feature type="domain" description="Lon proteolytic" evidence="5">
    <location>
        <begin position="562"/>
        <end position="757"/>
    </location>
</feature>
<dbReference type="Pfam" id="PF20436">
    <property type="entry name" value="LonB_AAA-LID"/>
    <property type="match status" value="1"/>
</dbReference>
<keyword evidence="2" id="KW-0378">Hydrolase</keyword>
<dbReference type="EC" id="3.4.21.53" evidence="2"/>
<dbReference type="Pfam" id="PF13654">
    <property type="entry name" value="AAA_32"/>
    <property type="match status" value="1"/>
</dbReference>
<dbReference type="SUPFAM" id="SSF54211">
    <property type="entry name" value="Ribosomal protein S5 domain 2-like"/>
    <property type="match status" value="1"/>
</dbReference>
<dbReference type="Gene3D" id="3.40.50.300">
    <property type="entry name" value="P-loop containing nucleotide triphosphate hydrolases"/>
    <property type="match status" value="2"/>
</dbReference>
<protein>
    <recommendedName>
        <fullName evidence="2">endopeptidase La</fullName>
        <ecNumber evidence="2">3.4.21.53</ecNumber>
    </recommendedName>
</protein>
<dbReference type="PANTHER" id="PTHR10046">
    <property type="entry name" value="ATP DEPENDENT LON PROTEASE FAMILY MEMBER"/>
    <property type="match status" value="1"/>
</dbReference>
<accession>A0A1N7BMN5</accession>
<dbReference type="Pfam" id="PF05362">
    <property type="entry name" value="Lon_C"/>
    <property type="match status" value="1"/>
</dbReference>
<dbReference type="GO" id="GO:0005524">
    <property type="term" value="F:ATP binding"/>
    <property type="evidence" value="ECO:0007669"/>
    <property type="project" value="InterPro"/>
</dbReference>
<dbReference type="PROSITE" id="PS51786">
    <property type="entry name" value="LON_PROTEOLYTIC"/>
    <property type="match status" value="1"/>
</dbReference>
<feature type="coiled-coil region" evidence="3">
    <location>
        <begin position="202"/>
        <end position="229"/>
    </location>
</feature>
<evidence type="ECO:0000256" key="1">
    <source>
        <dbReference type="ARBA" id="ARBA00022670"/>
    </source>
</evidence>
<dbReference type="Gene3D" id="3.30.230.10">
    <property type="match status" value="1"/>
</dbReference>
<dbReference type="InterPro" id="IPR027065">
    <property type="entry name" value="Lon_Prtase"/>
</dbReference>
<evidence type="ECO:0000256" key="3">
    <source>
        <dbReference type="SAM" id="Coils"/>
    </source>
</evidence>
<feature type="region of interest" description="Disordered" evidence="4">
    <location>
        <begin position="795"/>
        <end position="815"/>
    </location>
</feature>
<evidence type="ECO:0000313" key="6">
    <source>
        <dbReference type="EMBL" id="SIR52483.1"/>
    </source>
</evidence>
<dbReference type="InterPro" id="IPR041699">
    <property type="entry name" value="AAA_32"/>
</dbReference>